<evidence type="ECO:0008006" key="5">
    <source>
        <dbReference type="Google" id="ProtNLM"/>
    </source>
</evidence>
<gene>
    <name evidence="3" type="ORF">GCM10009789_50000</name>
</gene>
<keyword evidence="2" id="KW-1133">Transmembrane helix</keyword>
<evidence type="ECO:0000313" key="3">
    <source>
        <dbReference type="EMBL" id="GAA1590351.1"/>
    </source>
</evidence>
<dbReference type="Proteomes" id="UP001500393">
    <property type="component" value="Unassembled WGS sequence"/>
</dbReference>
<name>A0ABP4PTP8_9ACTN</name>
<organism evidence="3 4">
    <name type="scientific">Kribbella sancticallisti</name>
    <dbReference type="NCBI Taxonomy" id="460087"/>
    <lineage>
        <taxon>Bacteria</taxon>
        <taxon>Bacillati</taxon>
        <taxon>Actinomycetota</taxon>
        <taxon>Actinomycetes</taxon>
        <taxon>Propionibacteriales</taxon>
        <taxon>Kribbellaceae</taxon>
        <taxon>Kribbella</taxon>
    </lineage>
</organism>
<keyword evidence="2" id="KW-0812">Transmembrane</keyword>
<keyword evidence="4" id="KW-1185">Reference proteome</keyword>
<feature type="compositionally biased region" description="Low complexity" evidence="1">
    <location>
        <begin position="77"/>
        <end position="93"/>
    </location>
</feature>
<accession>A0ABP4PTP8</accession>
<evidence type="ECO:0000256" key="1">
    <source>
        <dbReference type="SAM" id="MobiDB-lite"/>
    </source>
</evidence>
<dbReference type="EMBL" id="BAAAOS010000035">
    <property type="protein sequence ID" value="GAA1590351.1"/>
    <property type="molecule type" value="Genomic_DNA"/>
</dbReference>
<reference evidence="4" key="1">
    <citation type="journal article" date="2019" name="Int. J. Syst. Evol. Microbiol.">
        <title>The Global Catalogue of Microorganisms (GCM) 10K type strain sequencing project: providing services to taxonomists for standard genome sequencing and annotation.</title>
        <authorList>
            <consortium name="The Broad Institute Genomics Platform"/>
            <consortium name="The Broad Institute Genome Sequencing Center for Infectious Disease"/>
            <person name="Wu L."/>
            <person name="Ma J."/>
        </authorList>
    </citation>
    <scope>NUCLEOTIDE SEQUENCE [LARGE SCALE GENOMIC DNA]</scope>
    <source>
        <strain evidence="4">JCM 14969</strain>
    </source>
</reference>
<sequence>MNDDTSRLRALRELGDDDTPCLDPVQVIAGAKRRQARNLAMTVIASVAVVSVAIGGMLAAGTGRAQPQVAGSGGPSGFSSAEPSAPSTTAKPSVRSTSEKEVLPPVKSTFTVPKPRSGWMPGGPIGAKPIGTIAASGKIKIAANHSFETRGTQWCITKTPPSGGGADEPVGCRGTVGNANIGDGRVPGIHTSSDAAGNKVVVSVFRGDARRVLYTDGSRFYEAKLYRLAGVPGWMMSVVAYDAPKGDALAPGDAYVFAYNAEGKVMAQFPLVKDGGPRTNPLR</sequence>
<feature type="transmembrane region" description="Helical" evidence="2">
    <location>
        <begin position="39"/>
        <end position="60"/>
    </location>
</feature>
<protein>
    <recommendedName>
        <fullName evidence="5">Serine/threonine protein kinase</fullName>
    </recommendedName>
</protein>
<comment type="caution">
    <text evidence="3">The sequence shown here is derived from an EMBL/GenBank/DDBJ whole genome shotgun (WGS) entry which is preliminary data.</text>
</comment>
<keyword evidence="2" id="KW-0472">Membrane</keyword>
<feature type="region of interest" description="Disordered" evidence="1">
    <location>
        <begin position="64"/>
        <end position="103"/>
    </location>
</feature>
<evidence type="ECO:0000256" key="2">
    <source>
        <dbReference type="SAM" id="Phobius"/>
    </source>
</evidence>
<evidence type="ECO:0000313" key="4">
    <source>
        <dbReference type="Proteomes" id="UP001500393"/>
    </source>
</evidence>
<proteinExistence type="predicted"/>